<name>A0A0D2IEZ3_9EURO</name>
<sequence length="237" mass="26394">MAGWFYITSDIDPYPTTHISHTYPEPGHHLHHIPVPYVAHKVYTKFHDRDDDIHQPKTDVRETLSNFYLEVELPGIKDHTELRLRWTSNRTLLLTSKTHRPDIPEGELVEEPGPPPEVTAPTPTPAAPTNGETTVAAEATPAAAPPPPPEGEEAPKAKAAEEHASKKHEPHLTVHERQVGEMIRAFNFPVDVDRDKTHAKLDAGLLRIVVPKIMEHGEAKHIHVPIHFTSLPTAVSS</sequence>
<reference evidence="5 6" key="1">
    <citation type="submission" date="2015-01" db="EMBL/GenBank/DDBJ databases">
        <title>The Genome Sequence of Fonsecaea multimorphosa CBS 102226.</title>
        <authorList>
            <consortium name="The Broad Institute Genomics Platform"/>
            <person name="Cuomo C."/>
            <person name="de Hoog S."/>
            <person name="Gorbushina A."/>
            <person name="Stielow B."/>
            <person name="Teixiera M."/>
            <person name="Abouelleil A."/>
            <person name="Chapman S.B."/>
            <person name="Priest M."/>
            <person name="Young S.K."/>
            <person name="Wortman J."/>
            <person name="Nusbaum C."/>
            <person name="Birren B."/>
        </authorList>
    </citation>
    <scope>NUCLEOTIDE SEQUENCE [LARGE SCALE GENOMIC DNA]</scope>
    <source>
        <strain evidence="5 6">CBS 102226</strain>
    </source>
</reference>
<accession>A0A0D2IEZ3</accession>
<keyword evidence="6" id="KW-1185">Reference proteome</keyword>
<feature type="compositionally biased region" description="Low complexity" evidence="3">
    <location>
        <begin position="127"/>
        <end position="142"/>
    </location>
</feature>
<gene>
    <name evidence="5" type="ORF">Z520_08791</name>
</gene>
<dbReference type="InterPro" id="IPR002068">
    <property type="entry name" value="A-crystallin/Hsp20_dom"/>
</dbReference>
<dbReference type="STRING" id="1442371.A0A0D2IEZ3"/>
<proteinExistence type="inferred from homology"/>
<dbReference type="VEuPathDB" id="FungiDB:Z520_08791"/>
<feature type="domain" description="SHSP" evidence="4">
    <location>
        <begin position="48"/>
        <end position="227"/>
    </location>
</feature>
<evidence type="ECO:0000313" key="5">
    <source>
        <dbReference type="EMBL" id="KIX95671.1"/>
    </source>
</evidence>
<dbReference type="OrthoDB" id="1431247at2759"/>
<evidence type="ECO:0000256" key="3">
    <source>
        <dbReference type="SAM" id="MobiDB-lite"/>
    </source>
</evidence>
<dbReference type="InterPro" id="IPR008978">
    <property type="entry name" value="HSP20-like_chaperone"/>
</dbReference>
<dbReference type="RefSeq" id="XP_016629794.1">
    <property type="nucleotide sequence ID" value="XM_016779287.1"/>
</dbReference>
<dbReference type="SUPFAM" id="SSF49764">
    <property type="entry name" value="HSP20-like chaperones"/>
    <property type="match status" value="1"/>
</dbReference>
<dbReference type="Gene3D" id="2.60.40.790">
    <property type="match status" value="1"/>
</dbReference>
<dbReference type="GeneID" id="27714537"/>
<dbReference type="Proteomes" id="UP000053411">
    <property type="component" value="Unassembled WGS sequence"/>
</dbReference>
<dbReference type="CDD" id="cd06464">
    <property type="entry name" value="ACD_sHsps-like"/>
    <property type="match status" value="1"/>
</dbReference>
<dbReference type="EMBL" id="KN848081">
    <property type="protein sequence ID" value="KIX95671.1"/>
    <property type="molecule type" value="Genomic_DNA"/>
</dbReference>
<protein>
    <recommendedName>
        <fullName evidence="4">SHSP domain-containing protein</fullName>
    </recommendedName>
</protein>
<dbReference type="Pfam" id="PF00011">
    <property type="entry name" value="HSP20"/>
    <property type="match status" value="1"/>
</dbReference>
<feature type="region of interest" description="Disordered" evidence="3">
    <location>
        <begin position="98"/>
        <end position="170"/>
    </location>
</feature>
<evidence type="ECO:0000259" key="4">
    <source>
        <dbReference type="PROSITE" id="PS01031"/>
    </source>
</evidence>
<feature type="compositionally biased region" description="Pro residues" evidence="3">
    <location>
        <begin position="112"/>
        <end position="126"/>
    </location>
</feature>
<evidence type="ECO:0000313" key="6">
    <source>
        <dbReference type="Proteomes" id="UP000053411"/>
    </source>
</evidence>
<evidence type="ECO:0000256" key="2">
    <source>
        <dbReference type="RuleBase" id="RU003616"/>
    </source>
</evidence>
<comment type="similarity">
    <text evidence="1 2">Belongs to the small heat shock protein (HSP20) family.</text>
</comment>
<dbReference type="AlphaFoldDB" id="A0A0D2IEZ3"/>
<organism evidence="5 6">
    <name type="scientific">Fonsecaea multimorphosa CBS 102226</name>
    <dbReference type="NCBI Taxonomy" id="1442371"/>
    <lineage>
        <taxon>Eukaryota</taxon>
        <taxon>Fungi</taxon>
        <taxon>Dikarya</taxon>
        <taxon>Ascomycota</taxon>
        <taxon>Pezizomycotina</taxon>
        <taxon>Eurotiomycetes</taxon>
        <taxon>Chaetothyriomycetidae</taxon>
        <taxon>Chaetothyriales</taxon>
        <taxon>Herpotrichiellaceae</taxon>
        <taxon>Fonsecaea</taxon>
    </lineage>
</organism>
<dbReference type="PROSITE" id="PS01031">
    <property type="entry name" value="SHSP"/>
    <property type="match status" value="1"/>
</dbReference>
<feature type="compositionally biased region" description="Basic and acidic residues" evidence="3">
    <location>
        <begin position="153"/>
        <end position="164"/>
    </location>
</feature>
<evidence type="ECO:0000256" key="1">
    <source>
        <dbReference type="PROSITE-ProRule" id="PRU00285"/>
    </source>
</evidence>